<evidence type="ECO:0000256" key="2">
    <source>
        <dbReference type="ARBA" id="ARBA00005675"/>
    </source>
</evidence>
<feature type="transmembrane region" description="Helical" evidence="10">
    <location>
        <begin position="647"/>
        <end position="667"/>
    </location>
</feature>
<evidence type="ECO:0000256" key="4">
    <source>
        <dbReference type="ARBA" id="ARBA00022692"/>
    </source>
</evidence>
<dbReference type="InterPro" id="IPR004014">
    <property type="entry name" value="ATPase_P-typ_cation-transptr_N"/>
</dbReference>
<dbReference type="Gene3D" id="2.70.150.10">
    <property type="entry name" value="Calcium-transporting ATPase, cytoplasmic transduction domain A"/>
    <property type="match status" value="1"/>
</dbReference>
<accession>A0A147KJI5</accession>
<comment type="catalytic activity">
    <reaction evidence="9">
        <text>ATP + H2O = ADP + phosphate + H(+)</text>
        <dbReference type="Rhea" id="RHEA:13065"/>
        <dbReference type="ChEBI" id="CHEBI:15377"/>
        <dbReference type="ChEBI" id="CHEBI:15378"/>
        <dbReference type="ChEBI" id="CHEBI:30616"/>
        <dbReference type="ChEBI" id="CHEBI:43474"/>
        <dbReference type="ChEBI" id="CHEBI:456216"/>
    </reaction>
</comment>
<dbReference type="GO" id="GO:0005886">
    <property type="term" value="C:plasma membrane"/>
    <property type="evidence" value="ECO:0007669"/>
    <property type="project" value="UniProtKB-SubCell"/>
</dbReference>
<feature type="transmembrane region" description="Helical" evidence="10">
    <location>
        <begin position="255"/>
        <end position="275"/>
    </location>
</feature>
<dbReference type="SUPFAM" id="SSF56784">
    <property type="entry name" value="HAD-like"/>
    <property type="match status" value="1"/>
</dbReference>
<reference evidence="13" key="1">
    <citation type="journal article" date="2017" name="Acta Aliment.">
        <title>Plant polysaccharide degrading enzyme system of Thermpbifida cellulosilytica TB100 revealed by de novo genome project data.</title>
        <authorList>
            <person name="Toth A."/>
            <person name="Baka E."/>
            <person name="Luzics S."/>
            <person name="Bata-Vidacs I."/>
            <person name="Nagy I."/>
            <person name="Balint B."/>
            <person name="Herceg R."/>
            <person name="Olasz F."/>
            <person name="Wilk T."/>
            <person name="Nagy T."/>
            <person name="Kriszt B."/>
            <person name="Nagy I."/>
            <person name="Kukolya J."/>
        </authorList>
    </citation>
    <scope>NUCLEOTIDE SEQUENCE [LARGE SCALE GENOMIC DNA]</scope>
    <source>
        <strain evidence="13">TB100</strain>
    </source>
</reference>
<dbReference type="InterPro" id="IPR023214">
    <property type="entry name" value="HAD_sf"/>
</dbReference>
<evidence type="ECO:0000256" key="7">
    <source>
        <dbReference type="ARBA" id="ARBA00022989"/>
    </source>
</evidence>
<feature type="transmembrane region" description="Helical" evidence="10">
    <location>
        <begin position="226"/>
        <end position="249"/>
    </location>
</feature>
<feature type="transmembrane region" description="Helical" evidence="10">
    <location>
        <begin position="724"/>
        <end position="746"/>
    </location>
</feature>
<dbReference type="RefSeq" id="WP_068756394.1">
    <property type="nucleotide sequence ID" value="NZ_KQ950182.1"/>
</dbReference>
<dbReference type="AlphaFoldDB" id="A0A147KJI5"/>
<dbReference type="SMART" id="SM00831">
    <property type="entry name" value="Cation_ATPase_N"/>
    <property type="match status" value="1"/>
</dbReference>
<protein>
    <submittedName>
        <fullName evidence="12">Cation-transporting ATPase</fullName>
    </submittedName>
</protein>
<dbReference type="Pfam" id="PF00122">
    <property type="entry name" value="E1-E2_ATPase"/>
    <property type="match status" value="1"/>
</dbReference>
<dbReference type="GO" id="GO:0016887">
    <property type="term" value="F:ATP hydrolysis activity"/>
    <property type="evidence" value="ECO:0007669"/>
    <property type="project" value="InterPro"/>
</dbReference>
<keyword evidence="5" id="KW-0547">Nucleotide-binding</keyword>
<dbReference type="InterPro" id="IPR023299">
    <property type="entry name" value="ATPase_P-typ_cyto_dom_N"/>
</dbReference>
<evidence type="ECO:0000256" key="9">
    <source>
        <dbReference type="ARBA" id="ARBA00049360"/>
    </source>
</evidence>
<dbReference type="Gene3D" id="3.40.1110.10">
    <property type="entry name" value="Calcium-transporting ATPase, cytoplasmic domain N"/>
    <property type="match status" value="1"/>
</dbReference>
<dbReference type="InterPro" id="IPR001757">
    <property type="entry name" value="P_typ_ATPase"/>
</dbReference>
<dbReference type="Pfam" id="PF13246">
    <property type="entry name" value="Cation_ATPase"/>
    <property type="match status" value="1"/>
</dbReference>
<proteinExistence type="inferred from homology"/>
<evidence type="ECO:0000256" key="3">
    <source>
        <dbReference type="ARBA" id="ARBA00022475"/>
    </source>
</evidence>
<dbReference type="PRINTS" id="PR00119">
    <property type="entry name" value="CATATPASE"/>
</dbReference>
<comment type="subcellular location">
    <subcellularLocation>
        <location evidence="1">Cell membrane</location>
        <topology evidence="1">Multi-pass membrane protein</topology>
    </subcellularLocation>
</comment>
<dbReference type="InterPro" id="IPR059000">
    <property type="entry name" value="ATPase_P-type_domA"/>
</dbReference>
<feature type="domain" description="Cation-transporting P-type ATPase N-terminal" evidence="11">
    <location>
        <begin position="9"/>
        <end position="74"/>
    </location>
</feature>
<name>A0A147KJI5_THECS</name>
<dbReference type="Pfam" id="PF00689">
    <property type="entry name" value="Cation_ATPase_C"/>
    <property type="match status" value="1"/>
</dbReference>
<dbReference type="InterPro" id="IPR008250">
    <property type="entry name" value="ATPase_P-typ_transduc_dom_A_sf"/>
</dbReference>
<dbReference type="InterPro" id="IPR050510">
    <property type="entry name" value="Cation_transp_ATPase_P-type"/>
</dbReference>
<dbReference type="SUPFAM" id="SSF81653">
    <property type="entry name" value="Calcium ATPase, transduction domain A"/>
    <property type="match status" value="1"/>
</dbReference>
<comment type="similarity">
    <text evidence="2">Belongs to the cation transport ATPase (P-type) (TC 3.A.3) family. Type IIA subfamily.</text>
</comment>
<dbReference type="Gene3D" id="1.20.1110.10">
    <property type="entry name" value="Calcium-transporting ATPase, transmembrane domain"/>
    <property type="match status" value="1"/>
</dbReference>
<keyword evidence="7 10" id="KW-1133">Transmembrane helix</keyword>
<dbReference type="SUPFAM" id="SSF81660">
    <property type="entry name" value="Metal cation-transporting ATPase, ATP-binding domain N"/>
    <property type="match status" value="1"/>
</dbReference>
<evidence type="ECO:0000313" key="13">
    <source>
        <dbReference type="Proteomes" id="UP000074382"/>
    </source>
</evidence>
<feature type="transmembrane region" description="Helical" evidence="10">
    <location>
        <begin position="45"/>
        <end position="71"/>
    </location>
</feature>
<keyword evidence="6" id="KW-0067">ATP-binding</keyword>
<dbReference type="OrthoDB" id="9814270at2"/>
<dbReference type="Pfam" id="PF00690">
    <property type="entry name" value="Cation_ATPase_N"/>
    <property type="match status" value="1"/>
</dbReference>
<dbReference type="PANTHER" id="PTHR43294">
    <property type="entry name" value="SODIUM/POTASSIUM-TRANSPORTING ATPASE SUBUNIT ALPHA"/>
    <property type="match status" value="1"/>
</dbReference>
<evidence type="ECO:0000313" key="12">
    <source>
        <dbReference type="EMBL" id="KUP97447.1"/>
    </source>
</evidence>
<dbReference type="Proteomes" id="UP000074382">
    <property type="component" value="Unassembled WGS sequence"/>
</dbReference>
<gene>
    <name evidence="12" type="ORF">AC529_06935</name>
</gene>
<dbReference type="PATRIC" id="fig|665004.4.peg.2509"/>
<dbReference type="InterPro" id="IPR023298">
    <property type="entry name" value="ATPase_P-typ_TM_dom_sf"/>
</dbReference>
<dbReference type="PRINTS" id="PR00120">
    <property type="entry name" value="HATPASE"/>
</dbReference>
<evidence type="ECO:0000256" key="5">
    <source>
        <dbReference type="ARBA" id="ARBA00022741"/>
    </source>
</evidence>
<evidence type="ECO:0000256" key="6">
    <source>
        <dbReference type="ARBA" id="ARBA00022840"/>
    </source>
</evidence>
<feature type="transmembrane region" description="Helical" evidence="10">
    <location>
        <begin position="673"/>
        <end position="696"/>
    </location>
</feature>
<feature type="transmembrane region" description="Helical" evidence="10">
    <location>
        <begin position="832"/>
        <end position="850"/>
    </location>
</feature>
<comment type="caution">
    <text evidence="12">The sequence shown here is derived from an EMBL/GenBank/DDBJ whole genome shotgun (WGS) entry which is preliminary data.</text>
</comment>
<feature type="transmembrane region" description="Helical" evidence="10">
    <location>
        <begin position="799"/>
        <end position="820"/>
    </location>
</feature>
<dbReference type="EMBL" id="LGEM01000026">
    <property type="protein sequence ID" value="KUP97447.1"/>
    <property type="molecule type" value="Genomic_DNA"/>
</dbReference>
<dbReference type="InterPro" id="IPR006068">
    <property type="entry name" value="ATPase_P-typ_cation-transptr_C"/>
</dbReference>
<evidence type="ECO:0000256" key="8">
    <source>
        <dbReference type="ARBA" id="ARBA00023136"/>
    </source>
</evidence>
<keyword evidence="8 10" id="KW-0472">Membrane</keyword>
<dbReference type="InterPro" id="IPR036412">
    <property type="entry name" value="HAD-like_sf"/>
</dbReference>
<sequence length="861" mass="87439">MAHGTGADPRRGRPVPVHGGLTGAEAAERLRRNGRNLPPGPWRTLPFLLLAGEFTHVFALLLWSAAALALVGGLPGAALAVAAVVAVSGCLAFVQDYWADLTGRRILARLPATATAVRDGRLVRVPAAELVVNDVVLLAAGDRVPADLRLTEAHGLAVDETPLTGRRTVAHPGDGDTVFAGTHVVAGSGEGIVAATGPRTRIGQDASPFRQARPPSGPLTGDLRDLTAFAAGAAAGACLLLFLVLSALGVPPAESFLPCTALAVALVPLGLRPAAHLSLARCARRIARAGAAARRTEAVEQLGAVTVLCVHRAVLTGGAPAPAEVWTPQGFVRVTGEGWAPDGGLVGDAPAVAAASDLALSAALCSGGGFCHADGRWQPVGDPVEAACHVLAARAGADVSLSAVETRHPFDPYRRRASAFAQGAVHVKGAPEAVLPRCRAAPGAGAALADMAERGLRVLAVARRDLTAPPERADDAERDLTLLGLVGLADAPRADTRAAVARCRRAGLRMVLVTGEEPRAAQAAARAAGLARSGAPVLTGAQLPDDLRGIGELLDRDGAVVARASPEDRRRVTVALQHRGHTVATSGGGPADAAALRRADVGVAAGVSGTDAARDAADLVLLDDGLAGLAEAVELGRAARAGLRRILAYRLAGSVAVAAPLLVWALTGGAVPPALGLFQVLAATAVLDLLPALALGSEPPERHAARGREPSVPPLLDRPLAVRAAGMLGTVAAAVVLLAFGTVLWVGGWQWGRTPAPLLLAQASGAAFATVVLGRAATLLACRSETRPFDAAPWRGNPLLPGALAVQLLLLWACLAVPVLAGLLDGTVPPGFVWPAVACVVPAVLAADTVHKVVREGREAG</sequence>
<dbReference type="SUPFAM" id="SSF81665">
    <property type="entry name" value="Calcium ATPase, transmembrane domain M"/>
    <property type="match status" value="1"/>
</dbReference>
<evidence type="ECO:0000256" key="10">
    <source>
        <dbReference type="SAM" id="Phobius"/>
    </source>
</evidence>
<feature type="transmembrane region" description="Helical" evidence="10">
    <location>
        <begin position="77"/>
        <end position="99"/>
    </location>
</feature>
<evidence type="ECO:0000259" key="11">
    <source>
        <dbReference type="SMART" id="SM00831"/>
    </source>
</evidence>
<dbReference type="STRING" id="665004.AC529_06935"/>
<keyword evidence="13" id="KW-1185">Reference proteome</keyword>
<feature type="transmembrane region" description="Helical" evidence="10">
    <location>
        <begin position="758"/>
        <end position="778"/>
    </location>
</feature>
<keyword evidence="4 10" id="KW-0812">Transmembrane</keyword>
<dbReference type="PANTHER" id="PTHR43294:SF21">
    <property type="entry name" value="CATION TRANSPORTING ATPASE"/>
    <property type="match status" value="1"/>
</dbReference>
<keyword evidence="3" id="KW-1003">Cell membrane</keyword>
<evidence type="ECO:0000256" key="1">
    <source>
        <dbReference type="ARBA" id="ARBA00004651"/>
    </source>
</evidence>
<organism evidence="12 13">
    <name type="scientific">Thermobifida cellulosilytica TB100</name>
    <dbReference type="NCBI Taxonomy" id="665004"/>
    <lineage>
        <taxon>Bacteria</taxon>
        <taxon>Bacillati</taxon>
        <taxon>Actinomycetota</taxon>
        <taxon>Actinomycetes</taxon>
        <taxon>Streptosporangiales</taxon>
        <taxon>Nocardiopsidaceae</taxon>
        <taxon>Thermobifida</taxon>
    </lineage>
</organism>
<dbReference type="Gene3D" id="3.40.50.1000">
    <property type="entry name" value="HAD superfamily/HAD-like"/>
    <property type="match status" value="1"/>
</dbReference>
<dbReference type="GO" id="GO:0005524">
    <property type="term" value="F:ATP binding"/>
    <property type="evidence" value="ECO:0007669"/>
    <property type="project" value="UniProtKB-KW"/>
</dbReference>